<proteinExistence type="predicted"/>
<keyword evidence="3" id="KW-1185">Reference proteome</keyword>
<dbReference type="Proteomes" id="UP001199106">
    <property type="component" value="Unassembled WGS sequence"/>
</dbReference>
<reference evidence="2" key="1">
    <citation type="submission" date="2021-07" db="EMBL/GenBank/DDBJ databases">
        <title>Genome Resource of American Ginseng Black Spot Pathogen Alternaria panax.</title>
        <authorList>
            <person name="Qiu C."/>
            <person name="Wang W."/>
            <person name="Liu Z."/>
        </authorList>
    </citation>
    <scope>NUCLEOTIDE SEQUENCE</scope>
    <source>
        <strain evidence="2">BNCC115425</strain>
    </source>
</reference>
<dbReference type="AlphaFoldDB" id="A0AAD4FAJ4"/>
<evidence type="ECO:0000313" key="3">
    <source>
        <dbReference type="Proteomes" id="UP001199106"/>
    </source>
</evidence>
<sequence length="275" mass="30541">MAFINLTGNGRKTPVQLDRILHGSLQYIRLPLFQRLLSCVLDLIDLTRVSDLANMNVARKSGASRQLANLQTYMVLDTRIGKLWLEYIDDAADVEAWYFRDSVSTGTVYFRDAFSALVVAYFTAARILLGIVTLQLTNLPPTMSNHCSTIQQASQYLQTHTIGCAHMRMATPMLLVALHAPESSQRKQATSYFEGRMGRSMSGISALALDTIHRHSTGKHSRTNDCATPARDLDARATLSLDKSTVKVAQTTQTRARTTSDVPEQLHRPTDAERG</sequence>
<feature type="region of interest" description="Disordered" evidence="1">
    <location>
        <begin position="244"/>
        <end position="275"/>
    </location>
</feature>
<protein>
    <submittedName>
        <fullName evidence="2">Uncharacterized protein</fullName>
    </submittedName>
</protein>
<accession>A0AAD4FAJ4</accession>
<dbReference type="EMBL" id="JAANER010000009">
    <property type="protein sequence ID" value="KAG9186066.1"/>
    <property type="molecule type" value="Genomic_DNA"/>
</dbReference>
<evidence type="ECO:0000313" key="2">
    <source>
        <dbReference type="EMBL" id="KAG9186066.1"/>
    </source>
</evidence>
<gene>
    <name evidence="2" type="ORF">G6011_02622</name>
</gene>
<comment type="caution">
    <text evidence="2">The sequence shown here is derived from an EMBL/GenBank/DDBJ whole genome shotgun (WGS) entry which is preliminary data.</text>
</comment>
<feature type="compositionally biased region" description="Low complexity" evidence="1">
    <location>
        <begin position="249"/>
        <end position="259"/>
    </location>
</feature>
<feature type="compositionally biased region" description="Basic and acidic residues" evidence="1">
    <location>
        <begin position="264"/>
        <end position="275"/>
    </location>
</feature>
<organism evidence="2 3">
    <name type="scientific">Alternaria panax</name>
    <dbReference type="NCBI Taxonomy" id="48097"/>
    <lineage>
        <taxon>Eukaryota</taxon>
        <taxon>Fungi</taxon>
        <taxon>Dikarya</taxon>
        <taxon>Ascomycota</taxon>
        <taxon>Pezizomycotina</taxon>
        <taxon>Dothideomycetes</taxon>
        <taxon>Pleosporomycetidae</taxon>
        <taxon>Pleosporales</taxon>
        <taxon>Pleosporineae</taxon>
        <taxon>Pleosporaceae</taxon>
        <taxon>Alternaria</taxon>
        <taxon>Alternaria sect. Panax</taxon>
    </lineage>
</organism>
<name>A0AAD4FAJ4_9PLEO</name>
<evidence type="ECO:0000256" key="1">
    <source>
        <dbReference type="SAM" id="MobiDB-lite"/>
    </source>
</evidence>